<feature type="domain" description="NAD(P)-binding" evidence="1">
    <location>
        <begin position="52"/>
        <end position="242"/>
    </location>
</feature>
<dbReference type="AlphaFoldDB" id="A0A0S4KXC2"/>
<dbReference type="EMBL" id="LN885086">
    <property type="protein sequence ID" value="CUQ68000.1"/>
    <property type="molecule type" value="Genomic_DNA"/>
</dbReference>
<evidence type="ECO:0000313" key="3">
    <source>
        <dbReference type="Proteomes" id="UP000066284"/>
    </source>
</evidence>
<evidence type="ECO:0000259" key="1">
    <source>
        <dbReference type="Pfam" id="PF13460"/>
    </source>
</evidence>
<dbReference type="InterPro" id="IPR036291">
    <property type="entry name" value="NAD(P)-bd_dom_sf"/>
</dbReference>
<dbReference type="InterPro" id="IPR016040">
    <property type="entry name" value="NAD(P)-bd_dom"/>
</dbReference>
<gene>
    <name evidence="2" type="ORF">NITINOP_3028</name>
</gene>
<protein>
    <submittedName>
        <fullName evidence="2">NAD-dependent epimerase/dehydratase</fullName>
    </submittedName>
</protein>
<dbReference type="RefSeq" id="WP_062486990.1">
    <property type="nucleotide sequence ID" value="NZ_LN885086.1"/>
</dbReference>
<proteinExistence type="predicted"/>
<dbReference type="PANTHER" id="PTHR43355">
    <property type="entry name" value="FLAVIN REDUCTASE (NADPH)"/>
    <property type="match status" value="1"/>
</dbReference>
<accession>A0A0S4KXC2</accession>
<dbReference type="Gene3D" id="3.40.50.720">
    <property type="entry name" value="NAD(P)-binding Rossmann-like Domain"/>
    <property type="match status" value="1"/>
</dbReference>
<name>A0A0S4KXC2_9BACT</name>
<dbReference type="KEGG" id="nio:NITINOP_3028"/>
<dbReference type="GO" id="GO:0004074">
    <property type="term" value="F:biliverdin reductase [NAD(P)H] activity"/>
    <property type="evidence" value="ECO:0007669"/>
    <property type="project" value="TreeGrafter"/>
</dbReference>
<dbReference type="STRING" id="1715989.NITINOP_3028"/>
<evidence type="ECO:0000313" key="2">
    <source>
        <dbReference type="EMBL" id="CUQ68000.1"/>
    </source>
</evidence>
<reference evidence="3" key="1">
    <citation type="submission" date="2015-09" db="EMBL/GenBank/DDBJ databases">
        <authorList>
            <person name="Daims H."/>
        </authorList>
    </citation>
    <scope>NUCLEOTIDE SEQUENCE [LARGE SCALE GENOMIC DNA]</scope>
</reference>
<organism evidence="2 3">
    <name type="scientific">Candidatus Nitrospira inopinata</name>
    <dbReference type="NCBI Taxonomy" id="1715989"/>
    <lineage>
        <taxon>Bacteria</taxon>
        <taxon>Pseudomonadati</taxon>
        <taxon>Nitrospirota</taxon>
        <taxon>Nitrospiria</taxon>
        <taxon>Nitrospirales</taxon>
        <taxon>Nitrospiraceae</taxon>
        <taxon>Nitrospira</taxon>
    </lineage>
</organism>
<dbReference type="OrthoDB" id="9790734at2"/>
<dbReference type="InterPro" id="IPR051606">
    <property type="entry name" value="Polyketide_Oxido-like"/>
</dbReference>
<sequence>MAKSLFFALLTKAANRLKMMLCGCLRPCDRVKTARDSIWQFVGYFMKIAVIGASAGIGREVTRLALERGHEVTTLSRRVVPLPDHPRLKRVQGNATEAGPVASAITGAEAILVTLGVKSPLATKLFSSSARVLLQVLQESSSTPTLIILTGFGAGDSWSYNSLPMRIFFTLLLRAVYADKTEQERVIAAGYSRWEIVRPGRLTNGPLTGRYQVLTELTKGMQIDSISRADVAHFMVTEAEHPTCLGKYPALTY</sequence>
<dbReference type="Pfam" id="PF13460">
    <property type="entry name" value="NAD_binding_10"/>
    <property type="match status" value="1"/>
</dbReference>
<dbReference type="GO" id="GO:0042602">
    <property type="term" value="F:riboflavin reductase (NADPH) activity"/>
    <property type="evidence" value="ECO:0007669"/>
    <property type="project" value="TreeGrafter"/>
</dbReference>
<dbReference type="PANTHER" id="PTHR43355:SF2">
    <property type="entry name" value="FLAVIN REDUCTASE (NADPH)"/>
    <property type="match status" value="1"/>
</dbReference>
<dbReference type="SUPFAM" id="SSF51735">
    <property type="entry name" value="NAD(P)-binding Rossmann-fold domains"/>
    <property type="match status" value="1"/>
</dbReference>
<dbReference type="Proteomes" id="UP000066284">
    <property type="component" value="Chromosome 1"/>
</dbReference>
<keyword evidence="3" id="KW-1185">Reference proteome</keyword>